<dbReference type="InterPro" id="IPR006143">
    <property type="entry name" value="RND_pump_MFP"/>
</dbReference>
<name>A0A428MK76_9BACT</name>
<dbReference type="RefSeq" id="WP_125485809.1">
    <property type="nucleotide sequence ID" value="NZ_RSDW01000001.1"/>
</dbReference>
<dbReference type="InterPro" id="IPR058649">
    <property type="entry name" value="CzcB_C"/>
</dbReference>
<evidence type="ECO:0000256" key="3">
    <source>
        <dbReference type="SAM" id="Coils"/>
    </source>
</evidence>
<proteinExistence type="inferred from homology"/>
<dbReference type="Pfam" id="PF25973">
    <property type="entry name" value="BSH_CzcB"/>
    <property type="match status" value="1"/>
</dbReference>
<dbReference type="NCBIfam" id="TIGR01730">
    <property type="entry name" value="RND_mfp"/>
    <property type="match status" value="1"/>
</dbReference>
<evidence type="ECO:0000259" key="4">
    <source>
        <dbReference type="Pfam" id="PF25954"/>
    </source>
</evidence>
<sequence>MTTASLTCRHYRFRSAMALAFALTFSGCHSNDRDRASKMTSFSTDASPSATAHLFTVPQDQMSHVRVVTVRPTELTRTLRLTGAVAYNAFKTTPVITQVGGPVSRILVVPGQHVKAGQPMLDVSSPDYSQLLDSYLKAADSYRLANKNYARAQDLYQHQAIAERDLEQAESDRNQAQADLNAADQGMKILGIKNPADLAKAPSSAQIPVLAPIDGEVVERLVSPGQVVQAGQTQAFTISDLSTVWVLANVYQASLASVRSGDDVIVQTDAYPDSFHGRISYVSPALDPNTRTLQARIVVDNPGEKLKRDMYCTVTVTAGSIPNATAVPDSSVLHDDNNQPFVYVAIGANQFGRRDVEIGQSQNGQTQILKGISPGEKVVGDGSLFIQFANSLQH</sequence>
<dbReference type="Gene3D" id="2.40.420.20">
    <property type="match status" value="1"/>
</dbReference>
<dbReference type="GO" id="GO:0016020">
    <property type="term" value="C:membrane"/>
    <property type="evidence" value="ECO:0007669"/>
    <property type="project" value="InterPro"/>
</dbReference>
<feature type="domain" description="CzcB-like barrel-sandwich hybrid" evidence="5">
    <location>
        <begin position="92"/>
        <end position="240"/>
    </location>
</feature>
<protein>
    <submittedName>
        <fullName evidence="7">Cobalt-zinc-cadmium efflux system membrane fusion protein</fullName>
    </submittedName>
</protein>
<feature type="domain" description="CusB-like beta-barrel" evidence="4">
    <location>
        <begin position="243"/>
        <end position="318"/>
    </location>
</feature>
<dbReference type="FunFam" id="2.40.30.170:FF:000010">
    <property type="entry name" value="Efflux RND transporter periplasmic adaptor subunit"/>
    <property type="match status" value="1"/>
</dbReference>
<dbReference type="AlphaFoldDB" id="A0A428MK76"/>
<dbReference type="EMBL" id="RSDW01000001">
    <property type="protein sequence ID" value="RSL17308.1"/>
    <property type="molecule type" value="Genomic_DNA"/>
</dbReference>
<dbReference type="Gene3D" id="1.10.287.470">
    <property type="entry name" value="Helix hairpin bin"/>
    <property type="match status" value="1"/>
</dbReference>
<dbReference type="InterPro" id="IPR058647">
    <property type="entry name" value="BSH_CzcB-like"/>
</dbReference>
<evidence type="ECO:0000259" key="6">
    <source>
        <dbReference type="Pfam" id="PF25975"/>
    </source>
</evidence>
<feature type="domain" description="CzcB-like C-terminal circularly permuted SH3-like" evidence="6">
    <location>
        <begin position="334"/>
        <end position="384"/>
    </location>
</feature>
<dbReference type="OrthoDB" id="9806939at2"/>
<comment type="caution">
    <text evidence="7">The sequence shown here is derived from an EMBL/GenBank/DDBJ whole genome shotgun (WGS) entry which is preliminary data.</text>
</comment>
<reference evidence="7 8" key="1">
    <citation type="submission" date="2018-12" db="EMBL/GenBank/DDBJ databases">
        <title>Sequencing of bacterial isolates from soil warming experiment in Harvard Forest, Massachusetts, USA.</title>
        <authorList>
            <person name="Deangelis K."/>
        </authorList>
    </citation>
    <scope>NUCLEOTIDE SEQUENCE [LARGE SCALE GENOMIC DNA]</scope>
    <source>
        <strain evidence="7 8">EB153</strain>
    </source>
</reference>
<dbReference type="InterPro" id="IPR051909">
    <property type="entry name" value="MFP_Cation_Efflux"/>
</dbReference>
<dbReference type="Pfam" id="PF25975">
    <property type="entry name" value="CzcB_C"/>
    <property type="match status" value="1"/>
</dbReference>
<dbReference type="Gene3D" id="2.40.30.170">
    <property type="match status" value="1"/>
</dbReference>
<dbReference type="PANTHER" id="PTHR30097:SF16">
    <property type="entry name" value="CATION EFFLUX SYSTEM (CZCB-LIKE)"/>
    <property type="match status" value="1"/>
</dbReference>
<evidence type="ECO:0000313" key="7">
    <source>
        <dbReference type="EMBL" id="RSL17308.1"/>
    </source>
</evidence>
<gene>
    <name evidence="7" type="ORF">EDE15_2838</name>
</gene>
<evidence type="ECO:0000256" key="2">
    <source>
        <dbReference type="ARBA" id="ARBA00022448"/>
    </source>
</evidence>
<evidence type="ECO:0000259" key="5">
    <source>
        <dbReference type="Pfam" id="PF25973"/>
    </source>
</evidence>
<dbReference type="PANTHER" id="PTHR30097">
    <property type="entry name" value="CATION EFFLUX SYSTEM PROTEIN CUSB"/>
    <property type="match status" value="1"/>
</dbReference>
<keyword evidence="2" id="KW-0813">Transport</keyword>
<dbReference type="Gene3D" id="2.40.50.100">
    <property type="match status" value="1"/>
</dbReference>
<dbReference type="Proteomes" id="UP000269669">
    <property type="component" value="Unassembled WGS sequence"/>
</dbReference>
<keyword evidence="8" id="KW-1185">Reference proteome</keyword>
<evidence type="ECO:0000313" key="8">
    <source>
        <dbReference type="Proteomes" id="UP000269669"/>
    </source>
</evidence>
<evidence type="ECO:0000256" key="1">
    <source>
        <dbReference type="ARBA" id="ARBA00009477"/>
    </source>
</evidence>
<dbReference type="SUPFAM" id="SSF111369">
    <property type="entry name" value="HlyD-like secretion proteins"/>
    <property type="match status" value="1"/>
</dbReference>
<comment type="similarity">
    <text evidence="1">Belongs to the membrane fusion protein (MFP) (TC 8.A.1) family.</text>
</comment>
<dbReference type="InterPro" id="IPR058792">
    <property type="entry name" value="Beta-barrel_RND_2"/>
</dbReference>
<dbReference type="Pfam" id="PF25954">
    <property type="entry name" value="Beta-barrel_RND_2"/>
    <property type="match status" value="1"/>
</dbReference>
<feature type="coiled-coil region" evidence="3">
    <location>
        <begin position="152"/>
        <end position="186"/>
    </location>
</feature>
<organism evidence="7 8">
    <name type="scientific">Edaphobacter aggregans</name>
    <dbReference type="NCBI Taxonomy" id="570835"/>
    <lineage>
        <taxon>Bacteria</taxon>
        <taxon>Pseudomonadati</taxon>
        <taxon>Acidobacteriota</taxon>
        <taxon>Terriglobia</taxon>
        <taxon>Terriglobales</taxon>
        <taxon>Acidobacteriaceae</taxon>
        <taxon>Edaphobacter</taxon>
    </lineage>
</organism>
<accession>A0A428MK76</accession>
<dbReference type="GO" id="GO:0022857">
    <property type="term" value="F:transmembrane transporter activity"/>
    <property type="evidence" value="ECO:0007669"/>
    <property type="project" value="InterPro"/>
</dbReference>
<keyword evidence="3" id="KW-0175">Coiled coil</keyword>